<dbReference type="PANTHER" id="PTHR30221:SF1">
    <property type="entry name" value="SMALL-CONDUCTANCE MECHANOSENSITIVE CHANNEL"/>
    <property type="match status" value="1"/>
</dbReference>
<feature type="transmembrane region" description="Helical" evidence="7">
    <location>
        <begin position="38"/>
        <end position="56"/>
    </location>
</feature>
<evidence type="ECO:0000256" key="5">
    <source>
        <dbReference type="ARBA" id="ARBA00022989"/>
    </source>
</evidence>
<keyword evidence="5 7" id="KW-1133">Transmembrane helix</keyword>
<dbReference type="InterPro" id="IPR023408">
    <property type="entry name" value="MscS_beta-dom_sf"/>
</dbReference>
<dbReference type="InterPro" id="IPR011014">
    <property type="entry name" value="MscS_channel_TM-2"/>
</dbReference>
<dbReference type="InterPro" id="IPR006686">
    <property type="entry name" value="MscS_channel_CS"/>
</dbReference>
<organism evidence="9 10">
    <name type="scientific">Mucilaginibacter antarcticus</name>
    <dbReference type="NCBI Taxonomy" id="1855725"/>
    <lineage>
        <taxon>Bacteria</taxon>
        <taxon>Pseudomonadati</taxon>
        <taxon>Bacteroidota</taxon>
        <taxon>Sphingobacteriia</taxon>
        <taxon>Sphingobacteriales</taxon>
        <taxon>Sphingobacteriaceae</taxon>
        <taxon>Mucilaginibacter</taxon>
    </lineage>
</organism>
<accession>A0ABW5XRE2</accession>
<keyword evidence="3" id="KW-1003">Cell membrane</keyword>
<dbReference type="Pfam" id="PF05552">
    <property type="entry name" value="MS_channel_1st_1"/>
    <property type="match status" value="1"/>
</dbReference>
<keyword evidence="6 7" id="KW-0472">Membrane</keyword>
<dbReference type="SUPFAM" id="SSF82689">
    <property type="entry name" value="Mechanosensitive channel protein MscS (YggB), C-terminal domain"/>
    <property type="match status" value="1"/>
</dbReference>
<dbReference type="InterPro" id="IPR010920">
    <property type="entry name" value="LSM_dom_sf"/>
</dbReference>
<dbReference type="InterPro" id="IPR008910">
    <property type="entry name" value="MSC_TM_helix"/>
</dbReference>
<dbReference type="Gene3D" id="3.30.70.100">
    <property type="match status" value="1"/>
</dbReference>
<dbReference type="SUPFAM" id="SSF82861">
    <property type="entry name" value="Mechanosensitive channel protein MscS (YggB), transmembrane region"/>
    <property type="match status" value="1"/>
</dbReference>
<feature type="transmembrane region" description="Helical" evidence="7">
    <location>
        <begin position="102"/>
        <end position="134"/>
    </location>
</feature>
<evidence type="ECO:0000256" key="2">
    <source>
        <dbReference type="ARBA" id="ARBA00008017"/>
    </source>
</evidence>
<dbReference type="EMBL" id="JBHUON010000025">
    <property type="protein sequence ID" value="MFD2866365.1"/>
    <property type="molecule type" value="Genomic_DNA"/>
</dbReference>
<dbReference type="SUPFAM" id="SSF50182">
    <property type="entry name" value="Sm-like ribonucleoproteins"/>
    <property type="match status" value="1"/>
</dbReference>
<evidence type="ECO:0000256" key="7">
    <source>
        <dbReference type="SAM" id="Phobius"/>
    </source>
</evidence>
<dbReference type="InterPro" id="IPR045275">
    <property type="entry name" value="MscS_archaea/bacteria_type"/>
</dbReference>
<dbReference type="Gene3D" id="1.10.287.1260">
    <property type="match status" value="1"/>
</dbReference>
<dbReference type="InterPro" id="IPR011066">
    <property type="entry name" value="MscS_channel_C_sf"/>
</dbReference>
<gene>
    <name evidence="9" type="ORF">ACFSYC_16840</name>
</gene>
<evidence type="ECO:0000259" key="8">
    <source>
        <dbReference type="Pfam" id="PF00924"/>
    </source>
</evidence>
<feature type="domain" description="Mechanosensitive ion channel MscS" evidence="8">
    <location>
        <begin position="121"/>
        <end position="187"/>
    </location>
</feature>
<keyword evidence="4 7" id="KW-0812">Transmembrane</keyword>
<dbReference type="PANTHER" id="PTHR30221">
    <property type="entry name" value="SMALL-CONDUCTANCE MECHANOSENSITIVE CHANNEL"/>
    <property type="match status" value="1"/>
</dbReference>
<evidence type="ECO:0000256" key="6">
    <source>
        <dbReference type="ARBA" id="ARBA00023136"/>
    </source>
</evidence>
<comment type="caution">
    <text evidence="9">The sequence shown here is derived from an EMBL/GenBank/DDBJ whole genome shotgun (WGS) entry which is preliminary data.</text>
</comment>
<evidence type="ECO:0000256" key="4">
    <source>
        <dbReference type="ARBA" id="ARBA00022692"/>
    </source>
</evidence>
<evidence type="ECO:0000256" key="1">
    <source>
        <dbReference type="ARBA" id="ARBA00004651"/>
    </source>
</evidence>
<dbReference type="Pfam" id="PF00924">
    <property type="entry name" value="MS_channel_2nd"/>
    <property type="match status" value="1"/>
</dbReference>
<keyword evidence="10" id="KW-1185">Reference proteome</keyword>
<protein>
    <submittedName>
        <fullName evidence="9">Mechanosensitive ion channel family protein</fullName>
    </submittedName>
</protein>
<dbReference type="InterPro" id="IPR006685">
    <property type="entry name" value="MscS_channel_2nd"/>
</dbReference>
<evidence type="ECO:0000313" key="9">
    <source>
        <dbReference type="EMBL" id="MFD2866365.1"/>
    </source>
</evidence>
<evidence type="ECO:0000256" key="3">
    <source>
        <dbReference type="ARBA" id="ARBA00022475"/>
    </source>
</evidence>
<comment type="similarity">
    <text evidence="2">Belongs to the MscS (TC 1.A.23) family.</text>
</comment>
<name>A0ABW5XRE2_9SPHI</name>
<sequence>MIAILLQQATPVVKKEPLKLEDIPDLIVDWIITQGPKVLVGLVVLFIGLWLVNLVLKWLHNSLHQKSVDLSVRSFLLSVLGVVLRVMLILGVMQIVGVPMTMFAAVVASFGVAIGLALSGTLQNFASGILILLLKPFRVDDNIITQGLEGTVIDIQIFYTMVKTFDNRMLIVPNSKLSNDVIINISREGIRRLDIEFKVPNAVDFKQVKAVIEKTISNNTDCLKTPERRIGLSAMEWDGYKVMINVWVNAHGFYDVRLRLQEALMDELKAAGIKLQGMP</sequence>
<dbReference type="Gene3D" id="2.30.30.60">
    <property type="match status" value="1"/>
</dbReference>
<reference evidence="10" key="1">
    <citation type="journal article" date="2019" name="Int. J. Syst. Evol. Microbiol.">
        <title>The Global Catalogue of Microorganisms (GCM) 10K type strain sequencing project: providing services to taxonomists for standard genome sequencing and annotation.</title>
        <authorList>
            <consortium name="The Broad Institute Genomics Platform"/>
            <consortium name="The Broad Institute Genome Sequencing Center for Infectious Disease"/>
            <person name="Wu L."/>
            <person name="Ma J."/>
        </authorList>
    </citation>
    <scope>NUCLEOTIDE SEQUENCE [LARGE SCALE GENOMIC DNA]</scope>
    <source>
        <strain evidence="10">KCTC 52232</strain>
    </source>
</reference>
<evidence type="ECO:0000313" key="10">
    <source>
        <dbReference type="Proteomes" id="UP001597601"/>
    </source>
</evidence>
<dbReference type="RefSeq" id="WP_377129934.1">
    <property type="nucleotide sequence ID" value="NZ_JBHUHN010000001.1"/>
</dbReference>
<dbReference type="Proteomes" id="UP001597601">
    <property type="component" value="Unassembled WGS sequence"/>
</dbReference>
<dbReference type="PROSITE" id="PS01246">
    <property type="entry name" value="UPF0003"/>
    <property type="match status" value="1"/>
</dbReference>
<feature type="transmembrane region" description="Helical" evidence="7">
    <location>
        <begin position="76"/>
        <end position="96"/>
    </location>
</feature>
<comment type="subcellular location">
    <subcellularLocation>
        <location evidence="1">Cell membrane</location>
        <topology evidence="1">Multi-pass membrane protein</topology>
    </subcellularLocation>
</comment>
<proteinExistence type="inferred from homology"/>